<proteinExistence type="inferred from homology"/>
<dbReference type="CDD" id="cd05466">
    <property type="entry name" value="PBP2_LTTR_substrate"/>
    <property type="match status" value="1"/>
</dbReference>
<dbReference type="Gene3D" id="3.40.190.290">
    <property type="match status" value="1"/>
</dbReference>
<evidence type="ECO:0000313" key="5">
    <source>
        <dbReference type="EMBL" id="MBF4376778.1"/>
    </source>
</evidence>
<keyword evidence="6" id="KW-1185">Reference proteome</keyword>
<name>A0ABR9ZE95_VIBAN</name>
<dbReference type="SUPFAM" id="SSF53850">
    <property type="entry name" value="Periplasmic binding protein-like II"/>
    <property type="match status" value="1"/>
</dbReference>
<comment type="similarity">
    <text evidence="1">Belongs to the LysR transcriptional regulatory family.</text>
</comment>
<comment type="caution">
    <text evidence="5">The sequence shown here is derived from an EMBL/GenBank/DDBJ whole genome shotgun (WGS) entry which is preliminary data.</text>
</comment>
<keyword evidence="2" id="KW-0805">Transcription regulation</keyword>
<dbReference type="RefSeq" id="WP_194664847.1">
    <property type="nucleotide sequence ID" value="NZ_RDPI01001103.1"/>
</dbReference>
<dbReference type="EMBL" id="RDPI01001103">
    <property type="protein sequence ID" value="MBF4376778.1"/>
    <property type="molecule type" value="Genomic_DNA"/>
</dbReference>
<organism evidence="5 6">
    <name type="scientific">Vibrio anguillarum</name>
    <name type="common">Listonella anguillarum</name>
    <dbReference type="NCBI Taxonomy" id="55601"/>
    <lineage>
        <taxon>Bacteria</taxon>
        <taxon>Pseudomonadati</taxon>
        <taxon>Pseudomonadota</taxon>
        <taxon>Gammaproteobacteria</taxon>
        <taxon>Vibrionales</taxon>
        <taxon>Vibrionaceae</taxon>
        <taxon>Vibrio</taxon>
    </lineage>
</organism>
<evidence type="ECO:0000256" key="2">
    <source>
        <dbReference type="ARBA" id="ARBA00023015"/>
    </source>
</evidence>
<sequence>LMQDLTEGDADIIIVHESDTLHHQNFEYCRLGHYKEVLACSSEHPLGKLPTVASSDLSQYRELIWGETDSGEKFNNQNDDSFSPSYSLFSDIQLLIAVLQRNTGFAFLPAESVESYIKNGQLIALISDFEPTGIDRRIELCWRNGLTLSRYGNQIVEAFKTSHQLQSKPTA</sequence>
<dbReference type="PANTHER" id="PTHR30126:SF91">
    <property type="entry name" value="LYSR FAMILY TRANSCRIPTIONAL REGULATOR"/>
    <property type="match status" value="1"/>
</dbReference>
<feature type="domain" description="LysR substrate-binding" evidence="4">
    <location>
        <begin position="2"/>
        <end position="160"/>
    </location>
</feature>
<accession>A0ABR9ZE95</accession>
<reference evidence="5 6" key="1">
    <citation type="journal article" date="2021" name="PeerJ">
        <title>Analysis of 44 Vibrio anguillarum genomes reveals high genetic diversity.</title>
        <authorList>
            <person name="Hansen M.J."/>
            <person name="Dalsgaard I."/>
        </authorList>
    </citation>
    <scope>NUCLEOTIDE SEQUENCE [LARGE SCALE GENOMIC DNA]</scope>
    <source>
        <strain evidence="5 6">040915-1/1B</strain>
    </source>
</reference>
<gene>
    <name evidence="5" type="ORF">EAY46_27750</name>
</gene>
<protein>
    <submittedName>
        <fullName evidence="5">LysR family transcriptional regulator</fullName>
    </submittedName>
</protein>
<evidence type="ECO:0000313" key="6">
    <source>
        <dbReference type="Proteomes" id="UP000726136"/>
    </source>
</evidence>
<dbReference type="InterPro" id="IPR005119">
    <property type="entry name" value="LysR_subst-bd"/>
</dbReference>
<evidence type="ECO:0000256" key="3">
    <source>
        <dbReference type="ARBA" id="ARBA00023163"/>
    </source>
</evidence>
<dbReference type="Pfam" id="PF03466">
    <property type="entry name" value="LysR_substrate"/>
    <property type="match status" value="1"/>
</dbReference>
<dbReference type="PANTHER" id="PTHR30126">
    <property type="entry name" value="HTH-TYPE TRANSCRIPTIONAL REGULATOR"/>
    <property type="match status" value="1"/>
</dbReference>
<dbReference type="Proteomes" id="UP000726136">
    <property type="component" value="Unassembled WGS sequence"/>
</dbReference>
<keyword evidence="3" id="KW-0804">Transcription</keyword>
<evidence type="ECO:0000259" key="4">
    <source>
        <dbReference type="Pfam" id="PF03466"/>
    </source>
</evidence>
<feature type="non-terminal residue" evidence="5">
    <location>
        <position position="1"/>
    </location>
</feature>
<evidence type="ECO:0000256" key="1">
    <source>
        <dbReference type="ARBA" id="ARBA00009437"/>
    </source>
</evidence>